<protein>
    <submittedName>
        <fullName evidence="3">Tight junction protein ZO-2-like</fullName>
    </submittedName>
</protein>
<feature type="region of interest" description="Disordered" evidence="1">
    <location>
        <begin position="82"/>
        <end position="207"/>
    </location>
</feature>
<evidence type="ECO:0000313" key="2">
    <source>
        <dbReference type="Proteomes" id="UP000886700"/>
    </source>
</evidence>
<dbReference type="RefSeq" id="XP_040604295.1">
    <property type="nucleotide sequence ID" value="XM_040748361.1"/>
</dbReference>
<keyword evidence="2" id="KW-1185">Reference proteome</keyword>
<feature type="compositionally biased region" description="Low complexity" evidence="1">
    <location>
        <begin position="174"/>
        <end position="188"/>
    </location>
</feature>
<feature type="compositionally biased region" description="Basic and acidic residues" evidence="1">
    <location>
        <begin position="106"/>
        <end position="121"/>
    </location>
</feature>
<evidence type="ECO:0000313" key="3">
    <source>
        <dbReference type="RefSeq" id="XP_040604295.1"/>
    </source>
</evidence>
<dbReference type="Proteomes" id="UP000886700">
    <property type="component" value="Unplaced"/>
</dbReference>
<feature type="compositionally biased region" description="Basic residues" evidence="1">
    <location>
        <begin position="92"/>
        <end position="103"/>
    </location>
</feature>
<gene>
    <name evidence="3" type="primary">LOC121141267</name>
</gene>
<accession>A0ABM2XNK1</accession>
<dbReference type="GeneID" id="121141267"/>
<proteinExistence type="predicted"/>
<sequence>MGTRSCFSAARPAFPSNVLPDARPAGFVIVRAPAAERVLVLGACPSVPHRERAARSGAGLGILDTSAWPESRDWSGRRERARARLLGPGGGHARRRRRPRRSAGRSAEEERREEGKGREEAPAGLPAKRPYLSGHSLSLPGGRLRAVDPLPPGSSALGSAERALARSAGHRAQSGPAIQSSTSSASAFGGSGAGLPMTRGRPADSVA</sequence>
<name>A0ABM2XNK1_MESAU</name>
<evidence type="ECO:0000256" key="1">
    <source>
        <dbReference type="SAM" id="MobiDB-lite"/>
    </source>
</evidence>
<reference evidence="3" key="1">
    <citation type="submission" date="2025-08" db="UniProtKB">
        <authorList>
            <consortium name="RefSeq"/>
        </authorList>
    </citation>
    <scope>IDENTIFICATION</scope>
    <source>
        <tissue evidence="3">Liver</tissue>
    </source>
</reference>
<organism evidence="2 3">
    <name type="scientific">Mesocricetus auratus</name>
    <name type="common">Golden hamster</name>
    <dbReference type="NCBI Taxonomy" id="10036"/>
    <lineage>
        <taxon>Eukaryota</taxon>
        <taxon>Metazoa</taxon>
        <taxon>Chordata</taxon>
        <taxon>Craniata</taxon>
        <taxon>Vertebrata</taxon>
        <taxon>Euteleostomi</taxon>
        <taxon>Mammalia</taxon>
        <taxon>Eutheria</taxon>
        <taxon>Euarchontoglires</taxon>
        <taxon>Glires</taxon>
        <taxon>Rodentia</taxon>
        <taxon>Myomorpha</taxon>
        <taxon>Muroidea</taxon>
        <taxon>Cricetidae</taxon>
        <taxon>Cricetinae</taxon>
        <taxon>Mesocricetus</taxon>
    </lineage>
</organism>